<evidence type="ECO:0000313" key="8">
    <source>
        <dbReference type="Proteomes" id="UP000554144"/>
    </source>
</evidence>
<dbReference type="CDD" id="cd07422">
    <property type="entry name" value="MPP_ApaH"/>
    <property type="match status" value="1"/>
</dbReference>
<accession>A0A853GYG3</accession>
<comment type="catalytic activity">
    <reaction evidence="4 5">
        <text>P(1),P(4)-bis(5'-adenosyl) tetraphosphate + H2O = 2 ADP + 2 H(+)</text>
        <dbReference type="Rhea" id="RHEA:24252"/>
        <dbReference type="ChEBI" id="CHEBI:15377"/>
        <dbReference type="ChEBI" id="CHEBI:15378"/>
        <dbReference type="ChEBI" id="CHEBI:58141"/>
        <dbReference type="ChEBI" id="CHEBI:456216"/>
        <dbReference type="EC" id="3.6.1.41"/>
    </reaction>
</comment>
<dbReference type="OrthoDB" id="9807890at2"/>
<dbReference type="HAMAP" id="MF_00199">
    <property type="entry name" value="ApaH"/>
    <property type="match status" value="1"/>
</dbReference>
<protein>
    <recommendedName>
        <fullName evidence="5">Bis(5'-nucleosyl)-tetraphosphatase, symmetrical</fullName>
        <ecNumber evidence="5">3.6.1.41</ecNumber>
    </recommendedName>
    <alternativeName>
        <fullName evidence="5">Ap4A hydrolase</fullName>
    </alternativeName>
    <alternativeName>
        <fullName evidence="5">Diadenosine 5',5'''-P1,P4-tetraphosphate pyrophosphohydrolase</fullName>
    </alternativeName>
    <alternativeName>
        <fullName evidence="5">Diadenosine tetraphosphatase</fullName>
    </alternativeName>
</protein>
<dbReference type="NCBIfam" id="TIGR00668">
    <property type="entry name" value="apaH"/>
    <property type="match status" value="1"/>
</dbReference>
<evidence type="ECO:0000259" key="6">
    <source>
        <dbReference type="Pfam" id="PF00149"/>
    </source>
</evidence>
<dbReference type="EMBL" id="JACCEV010000001">
    <property type="protein sequence ID" value="NYT84095.1"/>
    <property type="molecule type" value="Genomic_DNA"/>
</dbReference>
<dbReference type="RefSeq" id="WP_130038710.1">
    <property type="nucleotide sequence ID" value="NZ_JACCEV010000001.1"/>
</dbReference>
<reference evidence="7 8" key="1">
    <citation type="submission" date="2020-07" db="EMBL/GenBank/DDBJ databases">
        <title>Taxonomic revisions and descriptions of new bacterial species based on genomic comparisons in the high-G+C-content subgroup of the family Alcaligenaceae.</title>
        <authorList>
            <person name="Szabo A."/>
            <person name="Felfoldi T."/>
        </authorList>
    </citation>
    <scope>NUCLEOTIDE SEQUENCE [LARGE SCALE GENOMIC DNA]</scope>
    <source>
        <strain evidence="7 8">DSM 25667</strain>
    </source>
</reference>
<evidence type="ECO:0000256" key="5">
    <source>
        <dbReference type="HAMAP-Rule" id="MF_00199"/>
    </source>
</evidence>
<evidence type="ECO:0000256" key="4">
    <source>
        <dbReference type="ARBA" id="ARBA00049417"/>
    </source>
</evidence>
<dbReference type="NCBIfam" id="NF001204">
    <property type="entry name" value="PRK00166.1"/>
    <property type="match status" value="1"/>
</dbReference>
<dbReference type="InterPro" id="IPR004843">
    <property type="entry name" value="Calcineurin-like_PHP"/>
</dbReference>
<evidence type="ECO:0000256" key="3">
    <source>
        <dbReference type="ARBA" id="ARBA00022801"/>
    </source>
</evidence>
<keyword evidence="3 5" id="KW-0378">Hydrolase</keyword>
<comment type="similarity">
    <text evidence="2 5">Belongs to the Ap4A hydrolase family.</text>
</comment>
<dbReference type="GO" id="GO:0008803">
    <property type="term" value="F:bis(5'-nucleosyl)-tetraphosphatase (symmetrical) activity"/>
    <property type="evidence" value="ECO:0007669"/>
    <property type="project" value="UniProtKB-UniRule"/>
</dbReference>
<dbReference type="SUPFAM" id="SSF56300">
    <property type="entry name" value="Metallo-dependent phosphatases"/>
    <property type="match status" value="1"/>
</dbReference>
<organism evidence="7 8">
    <name type="scientific">Pollutimonas harenae</name>
    <dbReference type="NCBI Taxonomy" id="657015"/>
    <lineage>
        <taxon>Bacteria</taxon>
        <taxon>Pseudomonadati</taxon>
        <taxon>Pseudomonadota</taxon>
        <taxon>Betaproteobacteria</taxon>
        <taxon>Burkholderiales</taxon>
        <taxon>Alcaligenaceae</taxon>
        <taxon>Pollutimonas</taxon>
    </lineage>
</organism>
<evidence type="ECO:0000313" key="7">
    <source>
        <dbReference type="EMBL" id="NYT84095.1"/>
    </source>
</evidence>
<feature type="domain" description="Calcineurin-like phosphoesterase" evidence="6">
    <location>
        <begin position="9"/>
        <end position="155"/>
    </location>
</feature>
<dbReference type="PANTHER" id="PTHR40942">
    <property type="match status" value="1"/>
</dbReference>
<name>A0A853GYG3_9BURK</name>
<dbReference type="Pfam" id="PF00149">
    <property type="entry name" value="Metallophos"/>
    <property type="match status" value="1"/>
</dbReference>
<dbReference type="InterPro" id="IPR029052">
    <property type="entry name" value="Metallo-depent_PP-like"/>
</dbReference>
<evidence type="ECO:0000256" key="1">
    <source>
        <dbReference type="ARBA" id="ARBA00003413"/>
    </source>
</evidence>
<dbReference type="PANTHER" id="PTHR40942:SF4">
    <property type="entry name" value="CYTOCHROME C5"/>
    <property type="match status" value="1"/>
</dbReference>
<dbReference type="AlphaFoldDB" id="A0A853GYG3"/>
<comment type="function">
    <text evidence="1 5">Hydrolyzes diadenosine 5',5'''-P1,P4-tetraphosphate to yield ADP.</text>
</comment>
<evidence type="ECO:0000256" key="2">
    <source>
        <dbReference type="ARBA" id="ARBA00005419"/>
    </source>
</evidence>
<comment type="caution">
    <text evidence="7">The sequence shown here is derived from an EMBL/GenBank/DDBJ whole genome shotgun (WGS) entry which is preliminary data.</text>
</comment>
<dbReference type="PIRSF" id="PIRSF000903">
    <property type="entry name" value="B5n-ttraPtase_sm"/>
    <property type="match status" value="1"/>
</dbReference>
<dbReference type="EC" id="3.6.1.41" evidence="5"/>
<keyword evidence="8" id="KW-1185">Reference proteome</keyword>
<proteinExistence type="inferred from homology"/>
<gene>
    <name evidence="5" type="primary">apaH</name>
    <name evidence="7" type="ORF">H0A62_00640</name>
</gene>
<dbReference type="Proteomes" id="UP000554144">
    <property type="component" value="Unassembled WGS sequence"/>
</dbReference>
<dbReference type="InterPro" id="IPR004617">
    <property type="entry name" value="ApaH"/>
</dbReference>
<dbReference type="Gene3D" id="3.60.21.10">
    <property type="match status" value="1"/>
</dbReference>
<sequence length="281" mass="31368">MTTTDSGGNIWMVGDLQGCCSPLQALLTHPDIADDPGTHFWFAGDLINRGPDSLGTLRRVMALGDRATTVLGNHDLHFLAIAAGIKKPGKSDTIHDILDAPDSQELITWLRHRPLAHYEQGHLLVHAGVLPAWSVEKTLMLAEEIESALQGPDWKNMLERMYGNEPTYWDDKLRGDERLRVIVNALTRMRMCTADGHMEFSHKEAPVASPHLMPWFDVPGRVAQQDTIVFGHWSTLGLMLRPDAICLDTGCIWGRELTAVRMSDHKVVQVACKQYQSPGRH</sequence>